<dbReference type="Gene3D" id="3.40.50.720">
    <property type="entry name" value="NAD(P)-binding Rossmann-like Domain"/>
    <property type="match status" value="1"/>
</dbReference>
<dbReference type="AlphaFoldDB" id="A0A4R3J942"/>
<reference evidence="2 3" key="1">
    <citation type="submission" date="2019-03" db="EMBL/GenBank/DDBJ databases">
        <title>Genomic Encyclopedia of Type Strains, Phase IV (KMG-IV): sequencing the most valuable type-strain genomes for metagenomic binning, comparative biology and taxonomic classification.</title>
        <authorList>
            <person name="Goeker M."/>
        </authorList>
    </citation>
    <scope>NUCLEOTIDE SEQUENCE [LARGE SCALE GENOMIC DNA]</scope>
    <source>
        <strain evidence="2 3">DSM 104836</strain>
    </source>
</reference>
<gene>
    <name evidence="2" type="ORF">EDD52_110182</name>
</gene>
<dbReference type="EMBL" id="SLZU01000010">
    <property type="protein sequence ID" value="TCS62007.1"/>
    <property type="molecule type" value="Genomic_DNA"/>
</dbReference>
<proteinExistence type="predicted"/>
<dbReference type="InterPro" id="IPR001509">
    <property type="entry name" value="Epimerase_deHydtase"/>
</dbReference>
<dbReference type="InterPro" id="IPR036291">
    <property type="entry name" value="NAD(P)-bd_dom_sf"/>
</dbReference>
<keyword evidence="3" id="KW-1185">Reference proteome</keyword>
<dbReference type="Pfam" id="PF01370">
    <property type="entry name" value="Epimerase"/>
    <property type="match status" value="1"/>
</dbReference>
<dbReference type="FunFam" id="3.40.50.720:FF:000702">
    <property type="entry name" value="NADH dehydrogenase (Ubiquinone)"/>
    <property type="match status" value="1"/>
</dbReference>
<sequence length="376" mass="41138">MSWSRRLSLREVGVNEVFQDIFARHRGTLSAGTLGVIQTSELQRREPSDMTKLVTIYGGSGFVGRYIALRLAKEGWRVRVAVRRPNDAIFVKPYGVVGQVEPVLCNIRDDASVAAVMQGADAVVNCVGILAEDGKNSFQAVQHEGAARVARLAAENGVGALVQISAIGADAESDSQYARSKADGEAAVLAHFPEAVILRPSIVFGREDAFFNRFAGMSRFGPILPVIGADTKFQPVYVDDIARAAVMGVTGKAAPGIYELGGPDVCSFRELMQQMLQVIHRRRLILNIPFFLARIIAWMFDMLEKITLGLIKNPVATRDQVRNLAYDNVVADDAKGFAELGIEPVSMEAVLPDYLWRFRPSGQFDAIKDSARNIRA</sequence>
<accession>A0A4R3J942</accession>
<comment type="caution">
    <text evidence="2">The sequence shown here is derived from an EMBL/GenBank/DDBJ whole genome shotgun (WGS) entry which is preliminary data.</text>
</comment>
<evidence type="ECO:0000313" key="2">
    <source>
        <dbReference type="EMBL" id="TCS62007.1"/>
    </source>
</evidence>
<organism evidence="2 3">
    <name type="scientific">Primorskyibacter sedentarius</name>
    <dbReference type="NCBI Taxonomy" id="745311"/>
    <lineage>
        <taxon>Bacteria</taxon>
        <taxon>Pseudomonadati</taxon>
        <taxon>Pseudomonadota</taxon>
        <taxon>Alphaproteobacteria</taxon>
        <taxon>Rhodobacterales</taxon>
        <taxon>Roseobacteraceae</taxon>
        <taxon>Primorskyibacter</taxon>
    </lineage>
</organism>
<dbReference type="PANTHER" id="PTHR12126:SF11">
    <property type="entry name" value="NADH DEHYDROGENASE [UBIQUINONE] 1 ALPHA SUBCOMPLEX SUBUNIT 9, MITOCHONDRIAL"/>
    <property type="match status" value="1"/>
</dbReference>
<dbReference type="GO" id="GO:0044877">
    <property type="term" value="F:protein-containing complex binding"/>
    <property type="evidence" value="ECO:0007669"/>
    <property type="project" value="TreeGrafter"/>
</dbReference>
<feature type="domain" description="NAD-dependent epimerase/dehydratase" evidence="1">
    <location>
        <begin position="54"/>
        <end position="261"/>
    </location>
</feature>
<name>A0A4R3J942_9RHOB</name>
<dbReference type="InterPro" id="IPR051207">
    <property type="entry name" value="ComplexI_NDUFA9_subunit"/>
</dbReference>
<evidence type="ECO:0000259" key="1">
    <source>
        <dbReference type="Pfam" id="PF01370"/>
    </source>
</evidence>
<dbReference type="CDD" id="cd05271">
    <property type="entry name" value="NDUFA9_like_SDR_a"/>
    <property type="match status" value="1"/>
</dbReference>
<dbReference type="SUPFAM" id="SSF51735">
    <property type="entry name" value="NAD(P)-binding Rossmann-fold domains"/>
    <property type="match status" value="1"/>
</dbReference>
<dbReference type="Proteomes" id="UP000295696">
    <property type="component" value="Unassembled WGS sequence"/>
</dbReference>
<protein>
    <submittedName>
        <fullName evidence="2">NADH dehydrogenase</fullName>
    </submittedName>
</protein>
<dbReference type="PANTHER" id="PTHR12126">
    <property type="entry name" value="NADH-UBIQUINONE OXIDOREDUCTASE 39 KDA SUBUNIT-RELATED"/>
    <property type="match status" value="1"/>
</dbReference>
<evidence type="ECO:0000313" key="3">
    <source>
        <dbReference type="Proteomes" id="UP000295696"/>
    </source>
</evidence>